<dbReference type="EMBL" id="CP001511">
    <property type="protein sequence ID" value="ACS43636.1"/>
    <property type="molecule type" value="Genomic_DNA"/>
</dbReference>
<keyword evidence="3" id="KW-1185">Reference proteome</keyword>
<keyword evidence="2" id="KW-0614">Plasmid</keyword>
<feature type="chain" id="PRO_5002946010" evidence="1">
    <location>
        <begin position="27"/>
        <end position="163"/>
    </location>
</feature>
<feature type="signal peptide" evidence="1">
    <location>
        <begin position="1"/>
        <end position="26"/>
    </location>
</feature>
<proteinExistence type="predicted"/>
<protein>
    <submittedName>
        <fullName evidence="2">Uncharacterized protein</fullName>
    </submittedName>
</protein>
<evidence type="ECO:0000313" key="3">
    <source>
        <dbReference type="Proteomes" id="UP000009081"/>
    </source>
</evidence>
<accession>C5B5A4</accession>
<reference evidence="2 3" key="1">
    <citation type="journal article" date="2009" name="PLoS ONE">
        <title>Methylobacterium genome sequences: a reference blueprint to investigate microbial metabolism of C1 compounds from natural and industrial sources.</title>
        <authorList>
            <person name="Vuilleumier S."/>
            <person name="Chistoserdova L."/>
            <person name="Lee M.-C."/>
            <person name="Bringel F."/>
            <person name="Lajus A."/>
            <person name="Zhou Y."/>
            <person name="Gourion B."/>
            <person name="Barbe V."/>
            <person name="Chang J."/>
            <person name="Cruveiller S."/>
            <person name="Dossat C."/>
            <person name="Gillett W."/>
            <person name="Gruffaz C."/>
            <person name="Haugen E."/>
            <person name="Hourcade E."/>
            <person name="Levy R."/>
            <person name="Mangenot S."/>
            <person name="Muller E."/>
            <person name="Nadalig T."/>
            <person name="Pagni M."/>
            <person name="Penny C."/>
            <person name="Peyraud R."/>
            <person name="Robinson D.G."/>
            <person name="Roche D."/>
            <person name="Rouy Z."/>
            <person name="Saenampechek C."/>
            <person name="Salvignol G."/>
            <person name="Vallenet D."/>
            <person name="Wu Z."/>
            <person name="Marx C.J."/>
            <person name="Vorholt J.A."/>
            <person name="Olson M.V."/>
            <person name="Kaul R."/>
            <person name="Weissenbach J."/>
            <person name="Medigue C."/>
            <person name="Lidstrom M.E."/>
        </authorList>
    </citation>
    <scope>NUCLEOTIDE SEQUENCE [LARGE SCALE GENOMIC DNA]</scope>
    <source>
        <strain evidence="3">ATCC 14718 / DSM 1338 / JCM 2805 / NCIMB 9133 / AM1</strain>
    </source>
</reference>
<dbReference type="AlphaFoldDB" id="C5B5A4"/>
<sequence length="163" mass="17614">MSSRHILFRSSLAAAVLACSVGASLAGGLTRVAPPDPRVRTEDGYMANYRSCIDGTGCDRQLLSINDEGFVRGAEYEGNRRACETGNTAACRPGLLDRDDRARISGLGSTPGVFPLASPLPPPPPPALPIVKHRRHVTSAASFAYRRPSKTPRHYYVRRGRPD</sequence>
<name>C5B5A4_METEA</name>
<geneLocation type="plasmid" evidence="2 3">
    <name>megaplasmid</name>
</geneLocation>
<gene>
    <name evidence="2" type="ordered locus">MexAM1_META2p0796</name>
</gene>
<dbReference type="RefSeq" id="WP_012754073.1">
    <property type="nucleotide sequence ID" value="NC_012811.1"/>
</dbReference>
<dbReference type="HOGENOM" id="CLU_1625140_0_0_5"/>
<evidence type="ECO:0000256" key="1">
    <source>
        <dbReference type="SAM" id="SignalP"/>
    </source>
</evidence>
<organism evidence="2 3">
    <name type="scientific">Methylorubrum extorquens (strain ATCC 14718 / DSM 1338 / JCM 2805 / NCIMB 9133 / AM1)</name>
    <name type="common">Methylobacterium extorquens</name>
    <dbReference type="NCBI Taxonomy" id="272630"/>
    <lineage>
        <taxon>Bacteria</taxon>
        <taxon>Pseudomonadati</taxon>
        <taxon>Pseudomonadota</taxon>
        <taxon>Alphaproteobacteria</taxon>
        <taxon>Hyphomicrobiales</taxon>
        <taxon>Methylobacteriaceae</taxon>
        <taxon>Methylorubrum</taxon>
    </lineage>
</organism>
<dbReference type="Proteomes" id="UP000009081">
    <property type="component" value="Plasmid megaplasmid"/>
</dbReference>
<evidence type="ECO:0000313" key="2">
    <source>
        <dbReference type="EMBL" id="ACS43636.1"/>
    </source>
</evidence>
<dbReference type="KEGG" id="mea:Mex_2p0796"/>
<keyword evidence="1" id="KW-0732">Signal</keyword>